<reference evidence="1 2" key="1">
    <citation type="submission" date="2014-12" db="EMBL/GenBank/DDBJ databases">
        <title>Comparative genomics of the lactic acid bacteria isolated from the honey bee gut.</title>
        <authorList>
            <person name="Ellegaard K.M."/>
            <person name="Tamarit D."/>
            <person name="Javelind E."/>
            <person name="Olofsson T."/>
            <person name="Andersson S.G."/>
            <person name="Vasquez A."/>
        </authorList>
    </citation>
    <scope>NUCLEOTIDE SEQUENCE [LARGE SCALE GENOMIC DNA]</scope>
    <source>
        <strain evidence="1 2">Bin2</strain>
    </source>
</reference>
<evidence type="ECO:0000313" key="1">
    <source>
        <dbReference type="EMBL" id="KJY49248.1"/>
    </source>
</evidence>
<name>A0A0F4KT58_9BIFI</name>
<accession>A0A0F4KT58</accession>
<dbReference type="Pfam" id="PF09485">
    <property type="entry name" value="CRISPR_Cse2"/>
    <property type="match status" value="1"/>
</dbReference>
<dbReference type="InterPro" id="IPR013382">
    <property type="entry name" value="CRISPR-assoc_prot_Cse2"/>
</dbReference>
<dbReference type="Proteomes" id="UP000033648">
    <property type="component" value="Unassembled WGS sequence"/>
</dbReference>
<protein>
    <submittedName>
        <fullName evidence="1">CRISPR-associated protein, Cse2 family</fullName>
    </submittedName>
</protein>
<evidence type="ECO:0000313" key="2">
    <source>
        <dbReference type="Proteomes" id="UP000033648"/>
    </source>
</evidence>
<dbReference type="Gene3D" id="1.10.520.40">
    <property type="entry name" value="CRISPR-associated protein Cse2"/>
    <property type="match status" value="1"/>
</dbReference>
<proteinExistence type="predicted"/>
<dbReference type="AlphaFoldDB" id="A0A0F4KT58"/>
<dbReference type="EMBL" id="JWME01000013">
    <property type="protein sequence ID" value="KJY49248.1"/>
    <property type="molecule type" value="Genomic_DNA"/>
</dbReference>
<organism evidence="1 2">
    <name type="scientific">Bifidobacterium asteroides</name>
    <dbReference type="NCBI Taxonomy" id="1684"/>
    <lineage>
        <taxon>Bacteria</taxon>
        <taxon>Bacillati</taxon>
        <taxon>Actinomycetota</taxon>
        <taxon>Actinomycetes</taxon>
        <taxon>Bifidobacteriales</taxon>
        <taxon>Bifidobacteriaceae</taxon>
        <taxon>Bifidobacterium</taxon>
    </lineage>
</organism>
<comment type="caution">
    <text evidence="1">The sequence shown here is derived from an EMBL/GenBank/DDBJ whole genome shotgun (WGS) entry which is preliminary data.</text>
</comment>
<dbReference type="NCBIfam" id="TIGR02548">
    <property type="entry name" value="casB_cse2"/>
    <property type="match status" value="1"/>
</dbReference>
<dbReference type="InterPro" id="IPR038287">
    <property type="entry name" value="Cse2_sf"/>
</dbReference>
<gene>
    <name evidence="1" type="primary">cse2</name>
    <name evidence="1" type="ORF">JF69_13420</name>
</gene>
<sequence>MPKSNTEGSTAYVPTHSDRRRALGKYVNQKIGRLQSAYISGSGSGARARMALLRKGLNTGAVPWLSVGIDLYRDWPRETLGDPANENDHHIEPEIRAVATSLQMYALHQQSKSEAMAWMPGHTGETEAMSAQINNVDQRKLHSFGHACFEIDGKQDESKSVVTPVLKQLQSMEDFPDFDNIRHRLYSLIHMMRSKGVSLDYCNFAFDLYDLQFSYSCSSVFDRWAREYFEPHENQADVKTHSSQE</sequence>
<dbReference type="PATRIC" id="fig|1684.4.peg.1444"/>
<dbReference type="OrthoDB" id="4808431at2"/>